<evidence type="ECO:0000313" key="7">
    <source>
        <dbReference type="Proteomes" id="UP000177208"/>
    </source>
</evidence>
<comment type="caution">
    <text evidence="6">The sequence shown here is derived from an EMBL/GenBank/DDBJ whole genome shotgun (WGS) entry which is preliminary data.</text>
</comment>
<dbReference type="Proteomes" id="UP000177208">
    <property type="component" value="Unassembled WGS sequence"/>
</dbReference>
<dbReference type="FunFam" id="1.10.150.20:FF:000003">
    <property type="entry name" value="DNA polymerase I"/>
    <property type="match status" value="1"/>
</dbReference>
<dbReference type="FunFam" id="3.40.50.1010:FF:000001">
    <property type="entry name" value="DNA polymerase I"/>
    <property type="match status" value="1"/>
</dbReference>
<dbReference type="SMART" id="SM00475">
    <property type="entry name" value="53EXOc"/>
    <property type="match status" value="1"/>
</dbReference>
<dbReference type="Gene3D" id="1.10.150.20">
    <property type="entry name" value="5' to 3' exonuclease, C-terminal subdomain"/>
    <property type="match status" value="1"/>
</dbReference>
<sequence>MKTLLLIDGNAIMHRAFHALPPFKTKDGTPTNIIYGFFSMLHKAVTDFKPSHIVVCFDTPKPTFRNRLFKKYQAQRPPLVDDFKSQIPLLKEALKKSGINYLEKDGYEADDIIGTLTKTAENKMKVLILTGDKDILQLVNKYNFVLAPQVGLSNIKLYDETEVKNKMSVSPAEIPDLKALTGDPSDNYPGAKGIGPKTAVKLIAEYNSVENLLKNLDKVDNEKVKTILAIEKENILLSKKLAQIVRDVPIEFNLKSAVFNWFKPALKGYFDKLEIKSLKIRIFAQKKPDKEKGVKKESRSQMELF</sequence>
<protein>
    <recommendedName>
        <fullName evidence="5">5'-3' exonuclease domain-containing protein</fullName>
    </recommendedName>
</protein>
<dbReference type="Pfam" id="PF01367">
    <property type="entry name" value="5_3_exonuc"/>
    <property type="match status" value="1"/>
</dbReference>
<keyword evidence="3" id="KW-0269">Exonuclease</keyword>
<reference evidence="6 7" key="1">
    <citation type="journal article" date="2016" name="Nat. Commun.">
        <title>Thousands of microbial genomes shed light on interconnected biogeochemical processes in an aquifer system.</title>
        <authorList>
            <person name="Anantharaman K."/>
            <person name="Brown C.T."/>
            <person name="Hug L.A."/>
            <person name="Sharon I."/>
            <person name="Castelle C.J."/>
            <person name="Probst A.J."/>
            <person name="Thomas B.C."/>
            <person name="Singh A."/>
            <person name="Wilkins M.J."/>
            <person name="Karaoz U."/>
            <person name="Brodie E.L."/>
            <person name="Williams K.H."/>
            <person name="Hubbard S.S."/>
            <person name="Banfield J.F."/>
        </authorList>
    </citation>
    <scope>NUCLEOTIDE SEQUENCE [LARGE SCALE GENOMIC DNA]</scope>
</reference>
<dbReference type="InterPro" id="IPR036279">
    <property type="entry name" value="5-3_exonuclease_C_sf"/>
</dbReference>
<evidence type="ECO:0000256" key="4">
    <source>
        <dbReference type="ARBA" id="ARBA00023125"/>
    </source>
</evidence>
<organism evidence="6 7">
    <name type="scientific">Candidatus Roizmanbacteria bacterium RIFCSPHIGHO2_01_FULL_39_12c</name>
    <dbReference type="NCBI Taxonomy" id="1802031"/>
    <lineage>
        <taxon>Bacteria</taxon>
        <taxon>Candidatus Roizmaniibacteriota</taxon>
    </lineage>
</organism>
<accession>A0A1F7GEA8</accession>
<evidence type="ECO:0000256" key="3">
    <source>
        <dbReference type="ARBA" id="ARBA00022839"/>
    </source>
</evidence>
<dbReference type="CDD" id="cd09859">
    <property type="entry name" value="PIN_53EXO"/>
    <property type="match status" value="1"/>
</dbReference>
<dbReference type="Pfam" id="PF02739">
    <property type="entry name" value="5_3_exonuc_N"/>
    <property type="match status" value="1"/>
</dbReference>
<evidence type="ECO:0000256" key="2">
    <source>
        <dbReference type="ARBA" id="ARBA00022801"/>
    </source>
</evidence>
<dbReference type="InterPro" id="IPR020045">
    <property type="entry name" value="DNA_polI_H3TH"/>
</dbReference>
<name>A0A1F7GEA8_9BACT</name>
<dbReference type="InterPro" id="IPR038969">
    <property type="entry name" value="FEN"/>
</dbReference>
<dbReference type="AlphaFoldDB" id="A0A1F7GEA8"/>
<dbReference type="SUPFAM" id="SSF47807">
    <property type="entry name" value="5' to 3' exonuclease, C-terminal subdomain"/>
    <property type="match status" value="1"/>
</dbReference>
<dbReference type="GO" id="GO:0017108">
    <property type="term" value="F:5'-flap endonuclease activity"/>
    <property type="evidence" value="ECO:0007669"/>
    <property type="project" value="InterPro"/>
</dbReference>
<proteinExistence type="predicted"/>
<dbReference type="InterPro" id="IPR008918">
    <property type="entry name" value="HhH2"/>
</dbReference>
<dbReference type="SMART" id="SM00279">
    <property type="entry name" value="HhH2"/>
    <property type="match status" value="1"/>
</dbReference>
<dbReference type="SUPFAM" id="SSF88723">
    <property type="entry name" value="PIN domain-like"/>
    <property type="match status" value="1"/>
</dbReference>
<dbReference type="GO" id="GO:0008409">
    <property type="term" value="F:5'-3' exonuclease activity"/>
    <property type="evidence" value="ECO:0007669"/>
    <property type="project" value="InterPro"/>
</dbReference>
<evidence type="ECO:0000313" key="6">
    <source>
        <dbReference type="EMBL" id="OGK17291.1"/>
    </source>
</evidence>
<gene>
    <name evidence="6" type="ORF">A2774_03745</name>
</gene>
<dbReference type="PANTHER" id="PTHR42646">
    <property type="entry name" value="FLAP ENDONUCLEASE XNI"/>
    <property type="match status" value="1"/>
</dbReference>
<evidence type="ECO:0000256" key="1">
    <source>
        <dbReference type="ARBA" id="ARBA00022722"/>
    </source>
</evidence>
<keyword evidence="1" id="KW-0540">Nuclease</keyword>
<dbReference type="EMBL" id="MFZG01000009">
    <property type="protein sequence ID" value="OGK17291.1"/>
    <property type="molecule type" value="Genomic_DNA"/>
</dbReference>
<dbReference type="InterPro" id="IPR020046">
    <property type="entry name" value="5-3_exonucl_a-hlix_arch_N"/>
</dbReference>
<evidence type="ECO:0000259" key="5">
    <source>
        <dbReference type="SMART" id="SM00475"/>
    </source>
</evidence>
<dbReference type="PANTHER" id="PTHR42646:SF2">
    <property type="entry name" value="5'-3' EXONUCLEASE FAMILY PROTEIN"/>
    <property type="match status" value="1"/>
</dbReference>
<dbReference type="CDD" id="cd09898">
    <property type="entry name" value="H3TH_53EXO"/>
    <property type="match status" value="1"/>
</dbReference>
<dbReference type="GO" id="GO:0033567">
    <property type="term" value="P:DNA replication, Okazaki fragment processing"/>
    <property type="evidence" value="ECO:0007669"/>
    <property type="project" value="InterPro"/>
</dbReference>
<dbReference type="InterPro" id="IPR002421">
    <property type="entry name" value="5-3_exonuclease"/>
</dbReference>
<keyword evidence="2" id="KW-0378">Hydrolase</keyword>
<dbReference type="Gene3D" id="3.40.50.1010">
    <property type="entry name" value="5'-nuclease"/>
    <property type="match status" value="1"/>
</dbReference>
<feature type="domain" description="5'-3' exonuclease" evidence="5">
    <location>
        <begin position="1"/>
        <end position="260"/>
    </location>
</feature>
<keyword evidence="4" id="KW-0238">DNA-binding</keyword>
<dbReference type="GO" id="GO:0003677">
    <property type="term" value="F:DNA binding"/>
    <property type="evidence" value="ECO:0007669"/>
    <property type="project" value="UniProtKB-KW"/>
</dbReference>
<dbReference type="InterPro" id="IPR029060">
    <property type="entry name" value="PIN-like_dom_sf"/>
</dbReference>